<dbReference type="Pfam" id="PF14478">
    <property type="entry name" value="DUF4430"/>
    <property type="match status" value="1"/>
</dbReference>
<keyword evidence="1" id="KW-0175">Coiled coil</keyword>
<evidence type="ECO:0000256" key="1">
    <source>
        <dbReference type="SAM" id="Coils"/>
    </source>
</evidence>
<dbReference type="EMBL" id="JXKH01000002">
    <property type="protein sequence ID" value="OJG19360.1"/>
    <property type="molecule type" value="Genomic_DNA"/>
</dbReference>
<feature type="chain" id="PRO_5038992076" description="Transcobalamin-like C-terminal domain-containing protein" evidence="3">
    <location>
        <begin position="21"/>
        <end position="399"/>
    </location>
</feature>
<sequence length="399" mass="43897">MKKGFLFLTFIVALMCSACGATQAEQHEKATPLSPETTLPADGVISKEQMGTIVGKDQAFRFVGESDGIRYTWTYQGKQIQNPVEQKLKLTFDQQEQELKAVKKAANNAQEALGFSIAKMELAGTPTLEFQIPKKWSADTAVLVRKVDGELKEVKGAEVAIKVGQQTTLNFRVLESGVTYYLVGGNAKVTKSQKTQKTTASEAPTTVNSSETTASTTDSSENAAQPEAESPIEEQMNGQAVTEDSQPTISSEAPETTQPSQTEPAEKTVTLSISAKTILNNWDDLKKEKQPFVPKNGWILAPTKLSFKEGESVYDILVRATREAGIQMESSWTPMYDAYYVEGINQLYEFDCGGLSGWMYQVNGWFPNYGCSKYTDLHDGDTIKWEYTCDLGHDLGAGY</sequence>
<keyword evidence="6" id="KW-1185">Reference proteome</keyword>
<dbReference type="AlphaFoldDB" id="A0A1L8RHW2"/>
<evidence type="ECO:0000259" key="4">
    <source>
        <dbReference type="Pfam" id="PF14478"/>
    </source>
</evidence>
<feature type="domain" description="Transcobalamin-like C-terminal" evidence="4">
    <location>
        <begin position="332"/>
        <end position="388"/>
    </location>
</feature>
<evidence type="ECO:0000256" key="3">
    <source>
        <dbReference type="SAM" id="SignalP"/>
    </source>
</evidence>
<name>A0A1L8RHW2_9ENTE</name>
<feature type="compositionally biased region" description="Low complexity" evidence="2">
    <location>
        <begin position="208"/>
        <end position="224"/>
    </location>
</feature>
<feature type="region of interest" description="Disordered" evidence="2">
    <location>
        <begin position="191"/>
        <end position="269"/>
    </location>
</feature>
<dbReference type="InterPro" id="IPR027954">
    <property type="entry name" value="Transcobalamin-like_C"/>
</dbReference>
<dbReference type="Proteomes" id="UP000181884">
    <property type="component" value="Unassembled WGS sequence"/>
</dbReference>
<feature type="compositionally biased region" description="Polar residues" evidence="2">
    <location>
        <begin position="236"/>
        <end position="269"/>
    </location>
</feature>
<protein>
    <recommendedName>
        <fullName evidence="4">Transcobalamin-like C-terminal domain-containing protein</fullName>
    </recommendedName>
</protein>
<evidence type="ECO:0000313" key="6">
    <source>
        <dbReference type="Proteomes" id="UP000181884"/>
    </source>
</evidence>
<accession>A0A1L8RHW2</accession>
<evidence type="ECO:0000313" key="5">
    <source>
        <dbReference type="EMBL" id="OJG19360.1"/>
    </source>
</evidence>
<dbReference type="Gene3D" id="2.170.130.30">
    <property type="match status" value="1"/>
</dbReference>
<comment type="caution">
    <text evidence="5">The sequence shown here is derived from an EMBL/GenBank/DDBJ whole genome shotgun (WGS) entry which is preliminary data.</text>
</comment>
<proteinExistence type="predicted"/>
<dbReference type="RefSeq" id="WP_067389857.1">
    <property type="nucleotide sequence ID" value="NZ_JXKH01000002.1"/>
</dbReference>
<feature type="coiled-coil region" evidence="1">
    <location>
        <begin position="85"/>
        <end position="112"/>
    </location>
</feature>
<organism evidence="5 6">
    <name type="scientific">Enterococcus canis</name>
    <dbReference type="NCBI Taxonomy" id="214095"/>
    <lineage>
        <taxon>Bacteria</taxon>
        <taxon>Bacillati</taxon>
        <taxon>Bacillota</taxon>
        <taxon>Bacilli</taxon>
        <taxon>Lactobacillales</taxon>
        <taxon>Enterococcaceae</taxon>
        <taxon>Enterococcus</taxon>
    </lineage>
</organism>
<keyword evidence="3" id="KW-0732">Signal</keyword>
<reference evidence="5 6" key="1">
    <citation type="submission" date="2014-12" db="EMBL/GenBank/DDBJ databases">
        <title>Draft genome sequences of 29 type strains of Enterococci.</title>
        <authorList>
            <person name="Zhong Z."/>
            <person name="Sun Z."/>
            <person name="Liu W."/>
            <person name="Zhang W."/>
            <person name="Zhang H."/>
        </authorList>
    </citation>
    <scope>NUCLEOTIDE SEQUENCE [LARGE SCALE GENOMIC DNA]</scope>
    <source>
        <strain evidence="5 6">DSM 17029</strain>
    </source>
</reference>
<gene>
    <name evidence="5" type="ORF">RU97_GL000931</name>
</gene>
<feature type="signal peptide" evidence="3">
    <location>
        <begin position="1"/>
        <end position="20"/>
    </location>
</feature>
<evidence type="ECO:0000256" key="2">
    <source>
        <dbReference type="SAM" id="MobiDB-lite"/>
    </source>
</evidence>
<feature type="compositionally biased region" description="Low complexity" evidence="2">
    <location>
        <begin position="191"/>
        <end position="201"/>
    </location>
</feature>
<dbReference type="STRING" id="214095.RU97_GL000931"/>